<name>A0ACC6L4Z3_9SPHI</name>
<evidence type="ECO:0000313" key="2">
    <source>
        <dbReference type="Proteomes" id="UP001246858"/>
    </source>
</evidence>
<sequence>MIKKIDPTMLNVNSFWKKERDILYKWGKQDAKAEAEAKALEEKKAIARNLKDKGIDLKIIAEATGFKRKELEAL</sequence>
<protein>
    <submittedName>
        <fullName evidence="1">Transposase/invertase (TIGR01784 family)</fullName>
    </submittedName>
</protein>
<organism evidence="1 2">
    <name type="scientific">Pedobacter africanus</name>
    <dbReference type="NCBI Taxonomy" id="151894"/>
    <lineage>
        <taxon>Bacteria</taxon>
        <taxon>Pseudomonadati</taxon>
        <taxon>Bacteroidota</taxon>
        <taxon>Sphingobacteriia</taxon>
        <taxon>Sphingobacteriales</taxon>
        <taxon>Sphingobacteriaceae</taxon>
        <taxon>Pedobacter</taxon>
    </lineage>
</organism>
<proteinExistence type="predicted"/>
<dbReference type="EMBL" id="JAVDTF010000007">
    <property type="protein sequence ID" value="MDR6786495.1"/>
    <property type="molecule type" value="Genomic_DNA"/>
</dbReference>
<evidence type="ECO:0000313" key="1">
    <source>
        <dbReference type="EMBL" id="MDR6786495.1"/>
    </source>
</evidence>
<reference evidence="1" key="1">
    <citation type="submission" date="2023-07" db="EMBL/GenBank/DDBJ databases">
        <title>Sorghum-associated microbial communities from plants grown in Nebraska, USA.</title>
        <authorList>
            <person name="Schachtman D."/>
        </authorList>
    </citation>
    <scope>NUCLEOTIDE SEQUENCE</scope>
    <source>
        <strain evidence="1">2697</strain>
    </source>
</reference>
<comment type="caution">
    <text evidence="1">The sequence shown here is derived from an EMBL/GenBank/DDBJ whole genome shotgun (WGS) entry which is preliminary data.</text>
</comment>
<gene>
    <name evidence="1" type="ORF">J2X78_005090</name>
</gene>
<accession>A0ACC6L4Z3</accession>
<keyword evidence="2" id="KW-1185">Reference proteome</keyword>
<dbReference type="Proteomes" id="UP001246858">
    <property type="component" value="Unassembled WGS sequence"/>
</dbReference>